<organism evidence="1 2">
    <name type="scientific">Stereocaulon virgatum</name>
    <dbReference type="NCBI Taxonomy" id="373712"/>
    <lineage>
        <taxon>Eukaryota</taxon>
        <taxon>Fungi</taxon>
        <taxon>Dikarya</taxon>
        <taxon>Ascomycota</taxon>
        <taxon>Pezizomycotina</taxon>
        <taxon>Lecanoromycetes</taxon>
        <taxon>OSLEUM clade</taxon>
        <taxon>Lecanoromycetidae</taxon>
        <taxon>Lecanorales</taxon>
        <taxon>Lecanorineae</taxon>
        <taxon>Stereocaulaceae</taxon>
        <taxon>Stereocaulon</taxon>
    </lineage>
</organism>
<comment type="caution">
    <text evidence="1">The sequence shown here is derived from an EMBL/GenBank/DDBJ whole genome shotgun (WGS) entry which is preliminary data.</text>
</comment>
<reference evidence="1 2" key="1">
    <citation type="submission" date="2024-09" db="EMBL/GenBank/DDBJ databases">
        <title>Rethinking Asexuality: The Enigmatic Case of Functional Sexual Genes in Lepraria (Stereocaulaceae).</title>
        <authorList>
            <person name="Doellman M."/>
            <person name="Sun Y."/>
            <person name="Barcenas-Pena A."/>
            <person name="Lumbsch H.T."/>
            <person name="Grewe F."/>
        </authorList>
    </citation>
    <scope>NUCLEOTIDE SEQUENCE [LARGE SCALE GENOMIC DNA]</scope>
    <source>
        <strain evidence="1 2">Mercado 3170</strain>
    </source>
</reference>
<dbReference type="Proteomes" id="UP001590950">
    <property type="component" value="Unassembled WGS sequence"/>
</dbReference>
<evidence type="ECO:0000313" key="1">
    <source>
        <dbReference type="EMBL" id="KAL2037046.1"/>
    </source>
</evidence>
<dbReference type="EMBL" id="JBEFKJ010000045">
    <property type="protein sequence ID" value="KAL2037046.1"/>
    <property type="molecule type" value="Genomic_DNA"/>
</dbReference>
<gene>
    <name evidence="1" type="ORF">N7G274_010173</name>
</gene>
<protein>
    <submittedName>
        <fullName evidence="1">Uncharacterized protein</fullName>
    </submittedName>
</protein>
<evidence type="ECO:0000313" key="2">
    <source>
        <dbReference type="Proteomes" id="UP001590950"/>
    </source>
</evidence>
<proteinExistence type="predicted"/>
<accession>A0ABR3ZVW0</accession>
<name>A0ABR3ZVW0_9LECA</name>
<keyword evidence="2" id="KW-1185">Reference proteome</keyword>
<sequence>MLQLADSQFMLLHTGTCSIEPIPPQSTVVSGGSRPSSATPLTWSYAWQGGSDIIQSKSSDLGTILPVCSTAFQSLLSEYGAQHSSGGCLTISSTPASYALLSSGAIAGDLSHIVLLTETSPNARLSGQSALTGSSSSATGTGQLSILPAPGVKTGNIESSPTPRQPIVLPTCTSTFTPLAQITLPPSCITINPTGTTASNQGALFGGLLFALSKSIHGVDLTVPTVKAEILRNVENTMLKAENLFGDLGGTDSTGSCNGGSNVRRLTNPFTSLANLAGDILNIIGCASEVLKSLKDSLNLETPDPSLIGDLLGDLGTLAGEADPADNPDNKSLQRSSLLLTAPSSSSSMASFSSSSTATSTPSTLSSSFATGCTGCCVTDVPSLPSPPGVIATPTDDGMLGERAIPERFKLMKRGLPKTLRTISNCILSTPWNRPVTAPAYPGGEKFLASDKAHRLGSLATISRYYRSTNVGIPACTPTLTQINAAQWDFQRSGKVPENDLMSIDHAYENTFLTTFMESVIDMTDGVTCKNANTHFFSTGAINQNRLAPIFNALPSYKNLDFIAMSKWLNGNAKGSVLGPNYQRVIGSSMEDRERVTSSDEWADAITKIKGKMSYAQILVEAALIINADDTIRRMQRTNNRIYVAFRRLDTYLDKIRIFNKQTSAGQIITGVTWTITWLSETGLRHERYHCYWTE</sequence>